<reference evidence="2 3" key="1">
    <citation type="submission" date="2021-02" db="EMBL/GenBank/DDBJ databases">
        <title>Porcisia hertigi Genome sequencing and assembly.</title>
        <authorList>
            <person name="Almutairi H."/>
            <person name="Gatherer D."/>
        </authorList>
    </citation>
    <scope>NUCLEOTIDE SEQUENCE [LARGE SCALE GENOMIC DNA]</scope>
    <source>
        <strain evidence="2 3">C119</strain>
    </source>
</reference>
<feature type="region of interest" description="Disordered" evidence="1">
    <location>
        <begin position="544"/>
        <end position="580"/>
    </location>
</feature>
<evidence type="ECO:0000313" key="3">
    <source>
        <dbReference type="Proteomes" id="UP000674318"/>
    </source>
</evidence>
<protein>
    <submittedName>
        <fullName evidence="2">Uncharacterized protein</fullName>
    </submittedName>
</protein>
<sequence length="751" mass="80856">MDTRGLRHLKSYLGKEGEKLAKAKQAKHVVPVLASRQGAAALAANGTDSTVSTKVQGSLSSSVMTYLEGRLSSGATTRLSRTQMTLVAALAAPGSSCSSSRTEDPKTGEKALAVTRAKVVDMKAAVDTLALSALELAARRATEYNTSCNTTGEGAHLFVLVDTNREAVGVTEDLKGRYGLTVLLLSDDSACRYPSFPCIGNGASGGDNSKKKTSASETPSGRRRRTQSNSLKGNEAPPKNESAEEPSALTGVVVVVATPAAFLAVDRRSAIWKFIGSCALLLRHAPAHSGSLLYTLKGNHTASSLSTNVSPLALNAQRWSCLSHVAAIAVLAADQSWLTEPELDLLTTLRIESGSGKSEGGVSKPTAAAVSHAVATLRSPVTVHYAVAQGTHRFQFLFALLKGLAPNRGIVVHVATRECVTFLYDTLYSFLGELPPYIELLSDYEGASAYTNMHTSADRERLCVAFDSTVESGKGGKTAAVLLSCHGLVPRRGSVFLQYDIIPDILNYNQFIADVLTPSAIGANMSDGKEGTLSSLASELVVRRERTARQRKRSTSPPPAPAAAKRVSRDGTVSTDTEAHSPNIKAGSFAGVNYTHILLLLRPNEVTGALRHLRQEGASRYRLEFRELNAQAGGRHHLVGEKLKSMNKKLFAVQNAAYYAYKATMRVYSTIGPRDVYDETRVNLEKVAEEFGYTELPLLDLRLKDTVFRPKEDYYRAARQKQDAERRAYKAFAKENIIGEVPEEHVADNVA</sequence>
<dbReference type="OrthoDB" id="272923at2759"/>
<dbReference type="KEGG" id="phet:94289908"/>
<keyword evidence="3" id="KW-1185">Reference proteome</keyword>
<dbReference type="RefSeq" id="XP_067755037.1">
    <property type="nucleotide sequence ID" value="XM_067899831.1"/>
</dbReference>
<dbReference type="AlphaFoldDB" id="A0A836L445"/>
<dbReference type="GeneID" id="94289908"/>
<accession>A0A836L445</accession>
<name>A0A836L445_9TRYP</name>
<gene>
    <name evidence="2" type="ORF">JKF63_03833</name>
</gene>
<evidence type="ECO:0000313" key="2">
    <source>
        <dbReference type="EMBL" id="KAG5497569.1"/>
    </source>
</evidence>
<comment type="caution">
    <text evidence="2">The sequence shown here is derived from an EMBL/GenBank/DDBJ whole genome shotgun (WGS) entry which is preliminary data.</text>
</comment>
<organism evidence="2 3">
    <name type="scientific">Porcisia hertigi</name>
    <dbReference type="NCBI Taxonomy" id="2761500"/>
    <lineage>
        <taxon>Eukaryota</taxon>
        <taxon>Discoba</taxon>
        <taxon>Euglenozoa</taxon>
        <taxon>Kinetoplastea</taxon>
        <taxon>Metakinetoplastina</taxon>
        <taxon>Trypanosomatida</taxon>
        <taxon>Trypanosomatidae</taxon>
        <taxon>Leishmaniinae</taxon>
        <taxon>Porcisia</taxon>
    </lineage>
</organism>
<feature type="region of interest" description="Disordered" evidence="1">
    <location>
        <begin position="204"/>
        <end position="245"/>
    </location>
</feature>
<dbReference type="EMBL" id="JAFJZO010000031">
    <property type="protein sequence ID" value="KAG5497569.1"/>
    <property type="molecule type" value="Genomic_DNA"/>
</dbReference>
<proteinExistence type="predicted"/>
<dbReference type="Proteomes" id="UP000674318">
    <property type="component" value="Unassembled WGS sequence"/>
</dbReference>
<evidence type="ECO:0000256" key="1">
    <source>
        <dbReference type="SAM" id="MobiDB-lite"/>
    </source>
</evidence>